<evidence type="ECO:0000313" key="7">
    <source>
        <dbReference type="Proteomes" id="UP000522720"/>
    </source>
</evidence>
<dbReference type="PANTHER" id="PTHR30336">
    <property type="entry name" value="INNER MEMBRANE PROTEIN, PROBABLE PERMEASE"/>
    <property type="match status" value="1"/>
</dbReference>
<dbReference type="PROSITE" id="PS50005">
    <property type="entry name" value="TPR"/>
    <property type="match status" value="1"/>
</dbReference>
<organism evidence="6 7">
    <name type="scientific">Streptococcus ovuberis</name>
    <dbReference type="NCBI Taxonomy" id="1936207"/>
    <lineage>
        <taxon>Bacteria</taxon>
        <taxon>Bacillati</taxon>
        <taxon>Bacillota</taxon>
        <taxon>Bacilli</taxon>
        <taxon>Lactobacillales</taxon>
        <taxon>Streptococcaceae</taxon>
        <taxon>Streptococcus</taxon>
    </lineage>
</organism>
<gene>
    <name evidence="6" type="ORF">HF992_00840</name>
</gene>
<dbReference type="InterPro" id="IPR011990">
    <property type="entry name" value="TPR-like_helical_dom_sf"/>
</dbReference>
<feature type="repeat" description="TPR" evidence="2">
    <location>
        <begin position="198"/>
        <end position="231"/>
    </location>
</feature>
<dbReference type="InterPro" id="IPR051599">
    <property type="entry name" value="Cell_Envelope_Assoc"/>
</dbReference>
<reference evidence="6 7" key="1">
    <citation type="submission" date="2020-04" db="EMBL/GenBank/DDBJ databases">
        <title>MicrobeNet Type strains.</title>
        <authorList>
            <person name="Nicholson A.C."/>
        </authorList>
    </citation>
    <scope>NUCLEOTIDE SEQUENCE [LARGE SCALE GENOMIC DNA]</scope>
    <source>
        <strain evidence="6 7">CCUG 69612</strain>
    </source>
</reference>
<keyword evidence="3" id="KW-1133">Transmembrane helix</keyword>
<evidence type="ECO:0000256" key="3">
    <source>
        <dbReference type="SAM" id="Phobius"/>
    </source>
</evidence>
<dbReference type="Proteomes" id="UP000522720">
    <property type="component" value="Unassembled WGS sequence"/>
</dbReference>
<feature type="signal peptide" evidence="4">
    <location>
        <begin position="1"/>
        <end position="39"/>
    </location>
</feature>
<dbReference type="GO" id="GO:0043164">
    <property type="term" value="P:Gram-negative-bacterium-type cell wall biogenesis"/>
    <property type="evidence" value="ECO:0007669"/>
    <property type="project" value="TreeGrafter"/>
</dbReference>
<dbReference type="Pfam" id="PF09479">
    <property type="entry name" value="Flg_new"/>
    <property type="match status" value="1"/>
</dbReference>
<evidence type="ECO:0000256" key="2">
    <source>
        <dbReference type="PROSITE-ProRule" id="PRU00339"/>
    </source>
</evidence>
<comment type="caution">
    <text evidence="6">The sequence shown here is derived from an EMBL/GenBank/DDBJ whole genome shotgun (WGS) entry which is preliminary data.</text>
</comment>
<dbReference type="GO" id="GO:0005886">
    <property type="term" value="C:plasma membrane"/>
    <property type="evidence" value="ECO:0007669"/>
    <property type="project" value="TreeGrafter"/>
</dbReference>
<name>A0A7X6S062_9STRE</name>
<evidence type="ECO:0000313" key="6">
    <source>
        <dbReference type="EMBL" id="NKZ19412.1"/>
    </source>
</evidence>
<feature type="transmembrane region" description="Helical" evidence="3">
    <location>
        <begin position="606"/>
        <end position="622"/>
    </location>
</feature>
<keyword evidence="4" id="KW-0732">Signal</keyword>
<proteinExistence type="predicted"/>
<dbReference type="GO" id="GO:0000270">
    <property type="term" value="P:peptidoglycan metabolic process"/>
    <property type="evidence" value="ECO:0007669"/>
    <property type="project" value="TreeGrafter"/>
</dbReference>
<dbReference type="Gene3D" id="1.25.40.10">
    <property type="entry name" value="Tetratricopeptide repeat domain"/>
    <property type="match status" value="1"/>
</dbReference>
<accession>A0A7X6S062</accession>
<dbReference type="InterPro" id="IPR019734">
    <property type="entry name" value="TPR_rpt"/>
</dbReference>
<keyword evidence="7" id="KW-1185">Reference proteome</keyword>
<dbReference type="Gene3D" id="3.40.50.620">
    <property type="entry name" value="HUPs"/>
    <property type="match status" value="1"/>
</dbReference>
<dbReference type="SUPFAM" id="SSF48452">
    <property type="entry name" value="TPR-like"/>
    <property type="match status" value="1"/>
</dbReference>
<dbReference type="Pfam" id="PF02698">
    <property type="entry name" value="DUF218"/>
    <property type="match status" value="1"/>
</dbReference>
<dbReference type="EMBL" id="JAAXPR010000001">
    <property type="protein sequence ID" value="NKZ19412.1"/>
    <property type="molecule type" value="Genomic_DNA"/>
</dbReference>
<dbReference type="InterPro" id="IPR014729">
    <property type="entry name" value="Rossmann-like_a/b/a_fold"/>
</dbReference>
<protein>
    <submittedName>
        <fullName evidence="6">DUF218 domain-containing protein</fullName>
    </submittedName>
</protein>
<dbReference type="CDD" id="cd06259">
    <property type="entry name" value="YdcF-like"/>
    <property type="match status" value="1"/>
</dbReference>
<evidence type="ECO:0000256" key="4">
    <source>
        <dbReference type="SAM" id="SignalP"/>
    </source>
</evidence>
<comment type="subcellular location">
    <subcellularLocation>
        <location evidence="1">Cell envelope</location>
    </subcellularLocation>
</comment>
<dbReference type="Gene3D" id="2.60.40.4270">
    <property type="entry name" value="Listeria-Bacteroides repeat domain"/>
    <property type="match status" value="1"/>
</dbReference>
<dbReference type="InterPro" id="IPR013378">
    <property type="entry name" value="InlB-like_B-rpt"/>
</dbReference>
<dbReference type="AlphaFoldDB" id="A0A7X6S062"/>
<dbReference type="RefSeq" id="WP_168548176.1">
    <property type="nucleotide sequence ID" value="NZ_JAAXPR010000001.1"/>
</dbReference>
<keyword evidence="3" id="KW-0812">Transmembrane</keyword>
<dbReference type="NCBIfam" id="TIGR01167">
    <property type="entry name" value="LPXTG_anchor"/>
    <property type="match status" value="1"/>
</dbReference>
<evidence type="ECO:0000256" key="1">
    <source>
        <dbReference type="ARBA" id="ARBA00004196"/>
    </source>
</evidence>
<dbReference type="InterPro" id="IPR042229">
    <property type="entry name" value="Listeria/Bacterioides_rpt_sf"/>
</dbReference>
<evidence type="ECO:0000259" key="5">
    <source>
        <dbReference type="Pfam" id="PF02698"/>
    </source>
</evidence>
<feature type="chain" id="PRO_5031306622" evidence="4">
    <location>
        <begin position="40"/>
        <end position="631"/>
    </location>
</feature>
<dbReference type="InterPro" id="IPR003848">
    <property type="entry name" value="DUF218"/>
</dbReference>
<feature type="domain" description="DUF218" evidence="5">
    <location>
        <begin position="297"/>
        <end position="413"/>
    </location>
</feature>
<dbReference type="PANTHER" id="PTHR30336:SF4">
    <property type="entry name" value="ENVELOPE BIOGENESIS FACTOR ELYC"/>
    <property type="match status" value="1"/>
</dbReference>
<dbReference type="GO" id="GO:0030313">
    <property type="term" value="C:cell envelope"/>
    <property type="evidence" value="ECO:0007669"/>
    <property type="project" value="UniProtKB-SubCell"/>
</dbReference>
<keyword evidence="3" id="KW-0472">Membrane</keyword>
<keyword evidence="2" id="KW-0802">TPR repeat</keyword>
<sequence length="631" mass="69954">MFNTNNNSYRARKFRALKLTSISTLALFWLLSSGPNVQALDNNSENLSTSVSVTSTIDSSQSIDTTTSEISTETGVAENETTTLISTDDSAPGVQTRAYSAASDTEEASISKDFYENLTNERVDYTSEIGFDFYSELPAPGAKADGRGEPLEKLISNYGDSYANDSVLSEDVTRFRRWEWQDLYKSLDQKAQENPDYLNTYRLQAEVYLVNKNYKEAFSQLDRILRRDPSDIHALSLSILAAKVTGEKEQVKNRLAALKYISPEAEEAVHNVLKFSDANNAKKVNYGSDQLTDMVPDVIAVFGQSPNPDGTPSPALITRLEKTKEMAERYPNIPIVLSGGPVRYEYAEADVMAKWLIENGISADRLILDDIARDTPGNAVGMVKAFKEHGAKKVLAVGTILHLPRATTVLKAYADAVGYDITIDSAGGGTQPSGSKQESERLYTYVNALRAGFLYTKDDFAKFSRRTVKVSYKDQDEKVIEEREYKLGEKIEFPTFARDGFTLKGWTTNSEGTKLDEFFPKSDATLYAIWEKNPENLPSEKPKELSQTGSKALVIEAPGDKESYKKAESSTIVIKVSEENKHSLPETASTVAQTKSLPKTNSVNNFAYSLFGFCLVGLSFAGRKKRFKNNV</sequence>